<comment type="caution">
    <text evidence="14">The sequence shown here is derived from an EMBL/GenBank/DDBJ whole genome shotgun (WGS) entry which is preliminary data.</text>
</comment>
<dbReference type="Proteomes" id="UP001589836">
    <property type="component" value="Unassembled WGS sequence"/>
</dbReference>
<keyword evidence="8" id="KW-0677">Repeat</keyword>
<dbReference type="Gene3D" id="2.60.40.420">
    <property type="entry name" value="Cupredoxins - blue copper proteins"/>
    <property type="match status" value="2"/>
</dbReference>
<accession>A0ABV6LT14</accession>
<evidence type="ECO:0000259" key="13">
    <source>
        <dbReference type="Pfam" id="PF07732"/>
    </source>
</evidence>
<dbReference type="CDD" id="cd04202">
    <property type="entry name" value="CuRO_D2_2dMcoN_like"/>
    <property type="match status" value="1"/>
</dbReference>
<evidence type="ECO:0000256" key="4">
    <source>
        <dbReference type="ARBA" id="ARBA00011233"/>
    </source>
</evidence>
<keyword evidence="10" id="KW-0186">Copper</keyword>
<dbReference type="Pfam" id="PF07731">
    <property type="entry name" value="Cu-oxidase_2"/>
    <property type="match status" value="1"/>
</dbReference>
<feature type="domain" description="Plastocyanin-like" evidence="12">
    <location>
        <begin position="246"/>
        <end position="347"/>
    </location>
</feature>
<gene>
    <name evidence="14" type="ORF">ACFFGV_17855</name>
</gene>
<evidence type="ECO:0000256" key="3">
    <source>
        <dbReference type="ARBA" id="ARBA00010609"/>
    </source>
</evidence>
<dbReference type="Pfam" id="PF07732">
    <property type="entry name" value="Cu-oxidase_3"/>
    <property type="match status" value="1"/>
</dbReference>
<comment type="catalytic activity">
    <reaction evidence="11">
        <text>nitric oxide + Fe(III)-[cytochrome c] + H2O = Fe(II)-[cytochrome c] + nitrite + 2 H(+)</text>
        <dbReference type="Rhea" id="RHEA:15233"/>
        <dbReference type="Rhea" id="RHEA-COMP:10350"/>
        <dbReference type="Rhea" id="RHEA-COMP:14399"/>
        <dbReference type="ChEBI" id="CHEBI:15377"/>
        <dbReference type="ChEBI" id="CHEBI:15378"/>
        <dbReference type="ChEBI" id="CHEBI:16301"/>
        <dbReference type="ChEBI" id="CHEBI:16480"/>
        <dbReference type="ChEBI" id="CHEBI:29033"/>
        <dbReference type="ChEBI" id="CHEBI:29034"/>
        <dbReference type="EC" id="1.7.2.1"/>
    </reaction>
</comment>
<dbReference type="SUPFAM" id="SSF49503">
    <property type="entry name" value="Cupredoxins"/>
    <property type="match status" value="2"/>
</dbReference>
<evidence type="ECO:0000256" key="11">
    <source>
        <dbReference type="ARBA" id="ARBA00049340"/>
    </source>
</evidence>
<evidence type="ECO:0000256" key="6">
    <source>
        <dbReference type="ARBA" id="ARBA00017290"/>
    </source>
</evidence>
<evidence type="ECO:0000256" key="5">
    <source>
        <dbReference type="ARBA" id="ARBA00011882"/>
    </source>
</evidence>
<evidence type="ECO:0000259" key="12">
    <source>
        <dbReference type="Pfam" id="PF07731"/>
    </source>
</evidence>
<dbReference type="InterPro" id="IPR011707">
    <property type="entry name" value="Cu-oxidase-like_N"/>
</dbReference>
<keyword evidence="7" id="KW-0479">Metal-binding</keyword>
<dbReference type="InterPro" id="IPR045087">
    <property type="entry name" value="Cu-oxidase_fam"/>
</dbReference>
<evidence type="ECO:0000256" key="8">
    <source>
        <dbReference type="ARBA" id="ARBA00022737"/>
    </source>
</evidence>
<keyword evidence="15" id="KW-1185">Reference proteome</keyword>
<comment type="similarity">
    <text evidence="3">Belongs to the multicopper oxidase family.</text>
</comment>
<dbReference type="PRINTS" id="PR00695">
    <property type="entry name" value="CUNO2RDTASE"/>
</dbReference>
<keyword evidence="9" id="KW-0560">Oxidoreductase</keyword>
<evidence type="ECO:0000256" key="7">
    <source>
        <dbReference type="ARBA" id="ARBA00022723"/>
    </source>
</evidence>
<evidence type="ECO:0000256" key="10">
    <source>
        <dbReference type="ARBA" id="ARBA00023008"/>
    </source>
</evidence>
<proteinExistence type="inferred from homology"/>
<dbReference type="RefSeq" id="WP_377350739.1">
    <property type="nucleotide sequence ID" value="NZ_JBHLTP010000013.1"/>
</dbReference>
<evidence type="ECO:0000313" key="15">
    <source>
        <dbReference type="Proteomes" id="UP001589836"/>
    </source>
</evidence>
<evidence type="ECO:0000256" key="1">
    <source>
        <dbReference type="ARBA" id="ARBA00001960"/>
    </source>
</evidence>
<name>A0ABV6LT14_9BACI</name>
<reference evidence="14 15" key="1">
    <citation type="submission" date="2024-09" db="EMBL/GenBank/DDBJ databases">
        <authorList>
            <person name="Sun Q."/>
            <person name="Mori K."/>
        </authorList>
    </citation>
    <scope>NUCLEOTIDE SEQUENCE [LARGE SCALE GENOMIC DNA]</scope>
    <source>
        <strain evidence="14 15">NCAIM B.02529</strain>
    </source>
</reference>
<evidence type="ECO:0000256" key="9">
    <source>
        <dbReference type="ARBA" id="ARBA00023002"/>
    </source>
</evidence>
<comment type="cofactor">
    <cofactor evidence="1">
        <name>Cu(+)</name>
        <dbReference type="ChEBI" id="CHEBI:49552"/>
    </cofactor>
</comment>
<comment type="subunit">
    <text evidence="4">Homotrimer.</text>
</comment>
<protein>
    <recommendedName>
        <fullName evidence="6">Copper-containing nitrite reductase</fullName>
        <ecNumber evidence="5">1.7.2.1</ecNumber>
    </recommendedName>
</protein>
<comment type="cofactor">
    <cofactor evidence="2">
        <name>Cu(2+)</name>
        <dbReference type="ChEBI" id="CHEBI:29036"/>
    </cofactor>
</comment>
<feature type="domain" description="Plastocyanin-like" evidence="13">
    <location>
        <begin position="80"/>
        <end position="185"/>
    </location>
</feature>
<dbReference type="InterPro" id="IPR001287">
    <property type="entry name" value="NO2-reductase_Cu"/>
</dbReference>
<dbReference type="EMBL" id="JBHLTP010000013">
    <property type="protein sequence ID" value="MFC0525452.1"/>
    <property type="molecule type" value="Genomic_DNA"/>
</dbReference>
<organism evidence="14 15">
    <name type="scientific">Pontibacillus salicampi</name>
    <dbReference type="NCBI Taxonomy" id="1449801"/>
    <lineage>
        <taxon>Bacteria</taxon>
        <taxon>Bacillati</taxon>
        <taxon>Bacillota</taxon>
        <taxon>Bacilli</taxon>
        <taxon>Bacillales</taxon>
        <taxon>Bacillaceae</taxon>
        <taxon>Pontibacillus</taxon>
    </lineage>
</organism>
<dbReference type="InterPro" id="IPR008972">
    <property type="entry name" value="Cupredoxin"/>
</dbReference>
<evidence type="ECO:0000313" key="14">
    <source>
        <dbReference type="EMBL" id="MFC0525452.1"/>
    </source>
</evidence>
<evidence type="ECO:0000256" key="2">
    <source>
        <dbReference type="ARBA" id="ARBA00001973"/>
    </source>
</evidence>
<sequence length="363" mass="40193">MKRTWIIILFVLAALGSGFLYQQLPLASTADYNSKASASKKLTSIETPGGETLEGEEVDGVKRFELTAESVIQRFTEEEYQGKGWGFNGSTPGPTLIAQEGDKVEITVTNDLPEATSVHWHGIEVPNEMDGVTSIQDTPEIEPGESFTYSFKLKQGGTYMYHSHTNVSKQELMGLAGAFVIQPKTQNQQVERDIVMMLQEWTLEGAGGHGNMVMTPSKKESHDEEHSEINEREDTDSGAYEINPLGMEPNTFTINGKSYPDTEPIMVKKGERVRLRFTNLSGNSHPMHMHGDDFKVTAADGNRIDESAQLTKNTINVAAGETWDVEFTAENIGRWPIHCHKPHHTMNADGDTGGMFTVLEVIE</sequence>
<dbReference type="EC" id="1.7.2.1" evidence="5"/>
<dbReference type="InterPro" id="IPR011706">
    <property type="entry name" value="Cu-oxidase_C"/>
</dbReference>
<dbReference type="PANTHER" id="PTHR11709">
    <property type="entry name" value="MULTI-COPPER OXIDASE"/>
    <property type="match status" value="1"/>
</dbReference>